<dbReference type="AlphaFoldDB" id="A0A6A4RIL0"/>
<reference evidence="1 2" key="1">
    <citation type="submission" date="2019-06" db="EMBL/GenBank/DDBJ databases">
        <title>Draft genomes of female and male turbot (Scophthalmus maximus).</title>
        <authorList>
            <person name="Xu H."/>
            <person name="Xu X.-W."/>
            <person name="Shao C."/>
            <person name="Chen S."/>
        </authorList>
    </citation>
    <scope>NUCLEOTIDE SEQUENCE [LARGE SCALE GENOMIC DNA]</scope>
    <source>
        <strain evidence="1">Ysfricsl-2016a</strain>
        <tissue evidence="1">Blood</tissue>
    </source>
</reference>
<organism evidence="1 2">
    <name type="scientific">Scophthalmus maximus</name>
    <name type="common">Turbot</name>
    <name type="synonym">Psetta maxima</name>
    <dbReference type="NCBI Taxonomy" id="52904"/>
    <lineage>
        <taxon>Eukaryota</taxon>
        <taxon>Metazoa</taxon>
        <taxon>Chordata</taxon>
        <taxon>Craniata</taxon>
        <taxon>Vertebrata</taxon>
        <taxon>Euteleostomi</taxon>
        <taxon>Actinopterygii</taxon>
        <taxon>Neopterygii</taxon>
        <taxon>Teleostei</taxon>
        <taxon>Neoteleostei</taxon>
        <taxon>Acanthomorphata</taxon>
        <taxon>Carangaria</taxon>
        <taxon>Pleuronectiformes</taxon>
        <taxon>Pleuronectoidei</taxon>
        <taxon>Scophthalmidae</taxon>
        <taxon>Scophthalmus</taxon>
    </lineage>
</organism>
<gene>
    <name evidence="1" type="ORF">F2P81_026034</name>
</gene>
<sequence>MCRFVPYGFVTTSRTELVVAAGPRRGSVDAAVTNFFSLQLSGEEKKEHFLGSILTKNGMFHISSSLGCVNDDESHSPLFTRLMKIRFWKQKLGNQKPVSSPDGENFFYCFVTTTKKCKTLY</sequence>
<proteinExistence type="predicted"/>
<comment type="caution">
    <text evidence="1">The sequence shown here is derived from an EMBL/GenBank/DDBJ whole genome shotgun (WGS) entry which is preliminary data.</text>
</comment>
<dbReference type="Proteomes" id="UP000438429">
    <property type="component" value="Unassembled WGS sequence"/>
</dbReference>
<protein>
    <submittedName>
        <fullName evidence="1">Uncharacterized protein</fullName>
    </submittedName>
</protein>
<dbReference type="EMBL" id="VEVO01002797">
    <property type="protein sequence ID" value="KAF0021713.1"/>
    <property type="molecule type" value="Genomic_DNA"/>
</dbReference>
<evidence type="ECO:0000313" key="1">
    <source>
        <dbReference type="EMBL" id="KAF0021713.1"/>
    </source>
</evidence>
<name>A0A6A4RIL0_SCOMX</name>
<evidence type="ECO:0000313" key="2">
    <source>
        <dbReference type="Proteomes" id="UP000438429"/>
    </source>
</evidence>
<accession>A0A6A4RIL0</accession>